<evidence type="ECO:0000313" key="3">
    <source>
        <dbReference type="Proteomes" id="UP000539111"/>
    </source>
</evidence>
<dbReference type="AlphaFoldDB" id="A0A7Z0II26"/>
<dbReference type="InterPro" id="IPR022183">
    <property type="entry name" value="DUF3710"/>
</dbReference>
<feature type="region of interest" description="Disordered" evidence="1">
    <location>
        <begin position="268"/>
        <end position="313"/>
    </location>
</feature>
<dbReference type="Proteomes" id="UP000539111">
    <property type="component" value="Unassembled WGS sequence"/>
</dbReference>
<dbReference type="EMBL" id="JACBZP010000001">
    <property type="protein sequence ID" value="NYI68163.1"/>
    <property type="molecule type" value="Genomic_DNA"/>
</dbReference>
<comment type="caution">
    <text evidence="2">The sequence shown here is derived from an EMBL/GenBank/DDBJ whole genome shotgun (WGS) entry which is preliminary data.</text>
</comment>
<evidence type="ECO:0000313" key="2">
    <source>
        <dbReference type="EMBL" id="NYI68163.1"/>
    </source>
</evidence>
<proteinExistence type="predicted"/>
<organism evidence="2 3">
    <name type="scientific">Spelaeicoccus albus</name>
    <dbReference type="NCBI Taxonomy" id="1280376"/>
    <lineage>
        <taxon>Bacteria</taxon>
        <taxon>Bacillati</taxon>
        <taxon>Actinomycetota</taxon>
        <taxon>Actinomycetes</taxon>
        <taxon>Micrococcales</taxon>
        <taxon>Brevibacteriaceae</taxon>
        <taxon>Spelaeicoccus</taxon>
    </lineage>
</organism>
<evidence type="ECO:0008006" key="4">
    <source>
        <dbReference type="Google" id="ProtNLM"/>
    </source>
</evidence>
<sequence>MGLFSRKKKTVVDSGPSKRASRIEADRADAEESPDVDENAADESAAASSAEETTEGAATQPDDVPETRRSRRRREAEQAGKATGKPAAEPAGTKARTDDDGADKSAPTDRADSGPYDAAEDAGRAPRVDLGSLQIPAVDGMQLGLDVDENQERIVSVTCDFGESTLQLQAFAAPRSEGLWHEIRHQIAASVTKQGGTADTSDTSFGPEVLARIPSRTGDGRTGVRQARFVGVDGPRWFLRAVIGGEALTDDRERETVEDVLRGVVVTRGEEPMAPRDLLPLTPPLTDDESDEEPGAGDELNPFRRGPEITEVH</sequence>
<dbReference type="RefSeq" id="WP_179428544.1">
    <property type="nucleotide sequence ID" value="NZ_JACBZP010000001.1"/>
</dbReference>
<feature type="compositionally biased region" description="Basic and acidic residues" evidence="1">
    <location>
        <begin position="21"/>
        <end position="30"/>
    </location>
</feature>
<feature type="compositionally biased region" description="Basic and acidic residues" evidence="1">
    <location>
        <begin position="95"/>
        <end position="112"/>
    </location>
</feature>
<feature type="compositionally biased region" description="Basic and acidic residues" evidence="1">
    <location>
        <begin position="301"/>
        <end position="313"/>
    </location>
</feature>
<protein>
    <recommendedName>
        <fullName evidence="4">DUF3710 domain-containing protein</fullName>
    </recommendedName>
</protein>
<evidence type="ECO:0000256" key="1">
    <source>
        <dbReference type="SAM" id="MobiDB-lite"/>
    </source>
</evidence>
<feature type="compositionally biased region" description="Acidic residues" evidence="1">
    <location>
        <begin position="31"/>
        <end position="41"/>
    </location>
</feature>
<reference evidence="2 3" key="1">
    <citation type="submission" date="2020-07" db="EMBL/GenBank/DDBJ databases">
        <title>Sequencing the genomes of 1000 actinobacteria strains.</title>
        <authorList>
            <person name="Klenk H.-P."/>
        </authorList>
    </citation>
    <scope>NUCLEOTIDE SEQUENCE [LARGE SCALE GENOMIC DNA]</scope>
    <source>
        <strain evidence="2 3">DSM 26341</strain>
    </source>
</reference>
<feature type="region of interest" description="Disordered" evidence="1">
    <location>
        <begin position="1"/>
        <end position="125"/>
    </location>
</feature>
<gene>
    <name evidence="2" type="ORF">BJY26_002469</name>
</gene>
<keyword evidence="3" id="KW-1185">Reference proteome</keyword>
<feature type="compositionally biased region" description="Low complexity" evidence="1">
    <location>
        <begin position="42"/>
        <end position="59"/>
    </location>
</feature>
<name>A0A7Z0II26_9MICO</name>
<feature type="compositionally biased region" description="Acidic residues" evidence="1">
    <location>
        <begin position="286"/>
        <end position="296"/>
    </location>
</feature>
<dbReference type="Pfam" id="PF12502">
    <property type="entry name" value="DUF3710"/>
    <property type="match status" value="1"/>
</dbReference>
<accession>A0A7Z0II26</accession>